<dbReference type="Proteomes" id="UP000536534">
    <property type="component" value="Unassembled WGS sequence"/>
</dbReference>
<evidence type="ECO:0000259" key="2">
    <source>
        <dbReference type="Pfam" id="PF01593"/>
    </source>
</evidence>
<dbReference type="PANTHER" id="PTHR42923:SF17">
    <property type="entry name" value="AMINE OXIDASE DOMAIN-CONTAINING PROTEIN"/>
    <property type="match status" value="1"/>
</dbReference>
<dbReference type="Gene3D" id="1.10.405.20">
    <property type="match status" value="1"/>
</dbReference>
<dbReference type="FunFam" id="1.10.405.20:FF:000001">
    <property type="entry name" value="Amine oxidase"/>
    <property type="match status" value="1"/>
</dbReference>
<gene>
    <name evidence="3" type="ORF">GX576_05190</name>
</gene>
<feature type="region of interest" description="Disordered" evidence="1">
    <location>
        <begin position="1"/>
        <end position="20"/>
    </location>
</feature>
<accession>A0A7X7R745</accession>
<evidence type="ECO:0000313" key="4">
    <source>
        <dbReference type="Proteomes" id="UP000536534"/>
    </source>
</evidence>
<proteinExistence type="predicted"/>
<dbReference type="GO" id="GO:0016491">
    <property type="term" value="F:oxidoreductase activity"/>
    <property type="evidence" value="ECO:0007669"/>
    <property type="project" value="InterPro"/>
</dbReference>
<sequence>MNAPDPLTLHGLPPGRHPLAGVERRDGARRIAVIGGGIAGLGAAWLLSPQHRVTLFEAGDYVGGHTNTIDVTVEGRSHPIDTGFLVFNRRTYPNLCALFERLGVSSVASEMSFGVSLADPAIEWAGADLSTVFAQRRNLLRPAFHGMLADILRFNRETTRMAAGGDTPALSLGEYLAAGRYGEAFCHWYLLPMAAAIWSCPTRTMLDYPLATFVRFCHNHGLLQILDRPQWLTVKGGGREYVRRIVAALDDVRVATPVLGVDRRADGVWLRSRNRLERFDEVVFACHSDQTLALLGAGASADERRILGAVRYQPNLALVHTDPALLPRRRKVWSAWNYLAGAGRADDRPVSVSYLINRLQPLPFETPVVVSLNPFTEPAADKLLARIEYSHPVFDQAAIAAQAALPQIQGRQRSWFAGAWTAYGFHEDGLKSAVAVAAALGCEIPWAPAPATPTAAPALREAA</sequence>
<feature type="domain" description="Amine oxidase" evidence="2">
    <location>
        <begin position="38"/>
        <end position="289"/>
    </location>
</feature>
<dbReference type="InterPro" id="IPR036188">
    <property type="entry name" value="FAD/NAD-bd_sf"/>
</dbReference>
<dbReference type="Gene3D" id="3.30.70.1990">
    <property type="match status" value="1"/>
</dbReference>
<dbReference type="AlphaFoldDB" id="A0A7X7R745"/>
<dbReference type="OrthoDB" id="20837at2"/>
<dbReference type="InterPro" id="IPR002937">
    <property type="entry name" value="Amino_oxidase"/>
</dbReference>
<dbReference type="RefSeq" id="WP_083200470.1">
    <property type="nucleotide sequence ID" value="NZ_MBFM01000006.1"/>
</dbReference>
<name>A0A7X7R745_9RHOO</name>
<evidence type="ECO:0000256" key="1">
    <source>
        <dbReference type="SAM" id="MobiDB-lite"/>
    </source>
</evidence>
<dbReference type="PANTHER" id="PTHR42923">
    <property type="entry name" value="PROTOPORPHYRINOGEN OXIDASE"/>
    <property type="match status" value="1"/>
</dbReference>
<evidence type="ECO:0000313" key="3">
    <source>
        <dbReference type="EMBL" id="NLF53785.1"/>
    </source>
</evidence>
<dbReference type="SUPFAM" id="SSF51905">
    <property type="entry name" value="FAD/NAD(P)-binding domain"/>
    <property type="match status" value="1"/>
</dbReference>
<protein>
    <submittedName>
        <fullName evidence="3">FAD-dependent oxidoreductase</fullName>
    </submittedName>
</protein>
<dbReference type="InterPro" id="IPR050464">
    <property type="entry name" value="Zeta_carotene_desat/Oxidored"/>
</dbReference>
<organism evidence="3 4">
    <name type="scientific">Thauera phenolivorans</name>
    <dbReference type="NCBI Taxonomy" id="1792543"/>
    <lineage>
        <taxon>Bacteria</taxon>
        <taxon>Pseudomonadati</taxon>
        <taxon>Pseudomonadota</taxon>
        <taxon>Betaproteobacteria</taxon>
        <taxon>Rhodocyclales</taxon>
        <taxon>Zoogloeaceae</taxon>
        <taxon>Thauera</taxon>
    </lineage>
</organism>
<dbReference type="Pfam" id="PF01593">
    <property type="entry name" value="Amino_oxidase"/>
    <property type="match status" value="1"/>
</dbReference>
<reference evidence="3 4" key="1">
    <citation type="journal article" date="2020" name="Biotechnol. Biofuels">
        <title>New insights from the biogas microbiome by comprehensive genome-resolved metagenomics of nearly 1600 species originating from multiple anaerobic digesters.</title>
        <authorList>
            <person name="Campanaro S."/>
            <person name="Treu L."/>
            <person name="Rodriguez-R L.M."/>
            <person name="Kovalovszki A."/>
            <person name="Ziels R.M."/>
            <person name="Maus I."/>
            <person name="Zhu X."/>
            <person name="Kougias P.G."/>
            <person name="Basile A."/>
            <person name="Luo G."/>
            <person name="Schluter A."/>
            <person name="Konstantinidis K.T."/>
            <person name="Angelidaki I."/>
        </authorList>
    </citation>
    <scope>NUCLEOTIDE SEQUENCE [LARGE SCALE GENOMIC DNA]</scope>
    <source>
        <strain evidence="3">AS06rmzACSIP_256</strain>
    </source>
</reference>
<dbReference type="Gene3D" id="3.50.50.60">
    <property type="entry name" value="FAD/NAD(P)-binding domain"/>
    <property type="match status" value="1"/>
</dbReference>
<comment type="caution">
    <text evidence="3">The sequence shown here is derived from an EMBL/GenBank/DDBJ whole genome shotgun (WGS) entry which is preliminary data.</text>
</comment>
<dbReference type="EMBL" id="JAAYYV010000136">
    <property type="protein sequence ID" value="NLF53785.1"/>
    <property type="molecule type" value="Genomic_DNA"/>
</dbReference>